<evidence type="ECO:0000313" key="2">
    <source>
        <dbReference type="Proteomes" id="UP000647587"/>
    </source>
</evidence>
<accession>A0ABQ2F0B9</accession>
<keyword evidence="2" id="KW-1185">Reference proteome</keyword>
<comment type="caution">
    <text evidence="1">The sequence shown here is derived from an EMBL/GenBank/DDBJ whole genome shotgun (WGS) entry which is preliminary data.</text>
</comment>
<name>A0ABQ2F0B9_9DEIO</name>
<evidence type="ECO:0000313" key="1">
    <source>
        <dbReference type="EMBL" id="GGK30691.1"/>
    </source>
</evidence>
<gene>
    <name evidence="1" type="ORF">GCM10008955_25600</name>
</gene>
<protein>
    <submittedName>
        <fullName evidence="1">Uncharacterized protein</fullName>
    </submittedName>
</protein>
<organism evidence="1 2">
    <name type="scientific">Deinococcus malanensis</name>
    <dbReference type="NCBI Taxonomy" id="1706855"/>
    <lineage>
        <taxon>Bacteria</taxon>
        <taxon>Thermotogati</taxon>
        <taxon>Deinococcota</taxon>
        <taxon>Deinococci</taxon>
        <taxon>Deinococcales</taxon>
        <taxon>Deinococcaceae</taxon>
        <taxon>Deinococcus</taxon>
    </lineage>
</organism>
<dbReference type="EMBL" id="BMPP01000010">
    <property type="protein sequence ID" value="GGK30691.1"/>
    <property type="molecule type" value="Genomic_DNA"/>
</dbReference>
<sequence>MPASSLRRRNALWLALRTAEPGSEPFAEALQELSELTGWKRARVLAGLGLTEEDGQTPAGPSEQEPT</sequence>
<dbReference type="RefSeq" id="WP_189009262.1">
    <property type="nucleotide sequence ID" value="NZ_BMPP01000010.1"/>
</dbReference>
<dbReference type="Proteomes" id="UP000647587">
    <property type="component" value="Unassembled WGS sequence"/>
</dbReference>
<reference evidence="2" key="1">
    <citation type="journal article" date="2019" name="Int. J. Syst. Evol. Microbiol.">
        <title>The Global Catalogue of Microorganisms (GCM) 10K type strain sequencing project: providing services to taxonomists for standard genome sequencing and annotation.</title>
        <authorList>
            <consortium name="The Broad Institute Genomics Platform"/>
            <consortium name="The Broad Institute Genome Sequencing Center for Infectious Disease"/>
            <person name="Wu L."/>
            <person name="Ma J."/>
        </authorList>
    </citation>
    <scope>NUCLEOTIDE SEQUENCE [LARGE SCALE GENOMIC DNA]</scope>
    <source>
        <strain evidence="2">JCM 30331</strain>
    </source>
</reference>
<proteinExistence type="predicted"/>